<dbReference type="GO" id="GO:0008168">
    <property type="term" value="F:methyltransferase activity"/>
    <property type="evidence" value="ECO:0007669"/>
    <property type="project" value="UniProtKB-KW"/>
</dbReference>
<keyword evidence="1" id="KW-0560">Oxidoreductase</keyword>
<comment type="caution">
    <text evidence="2">The sequence shown here is derived from an EMBL/GenBank/DDBJ whole genome shotgun (WGS) entry which is preliminary data.</text>
</comment>
<protein>
    <submittedName>
        <fullName evidence="2">Beta-aspartate methyltransferase</fullName>
    </submittedName>
</protein>
<evidence type="ECO:0000313" key="3">
    <source>
        <dbReference type="Proteomes" id="UP000238924"/>
    </source>
</evidence>
<name>A0ABX5B5Q7_9SPIR</name>
<proteinExistence type="predicted"/>
<dbReference type="InterPro" id="IPR010187">
    <property type="entry name" value="Various_sel_PB"/>
</dbReference>
<evidence type="ECO:0000256" key="1">
    <source>
        <dbReference type="ARBA" id="ARBA00023002"/>
    </source>
</evidence>
<dbReference type="EMBL" id="JJMJ01000102">
    <property type="protein sequence ID" value="PPS22134.1"/>
    <property type="molecule type" value="Genomic_DNA"/>
</dbReference>
<organism evidence="2 3">
    <name type="scientific">Brachyspira murdochii</name>
    <dbReference type="NCBI Taxonomy" id="84378"/>
    <lineage>
        <taxon>Bacteria</taxon>
        <taxon>Pseudomonadati</taxon>
        <taxon>Spirochaetota</taxon>
        <taxon>Spirochaetia</taxon>
        <taxon>Brachyspirales</taxon>
        <taxon>Brachyspiraceae</taxon>
        <taxon>Brachyspira</taxon>
    </lineage>
</organism>
<dbReference type="Pfam" id="PF07355">
    <property type="entry name" value="GRDB"/>
    <property type="match status" value="1"/>
</dbReference>
<keyword evidence="3" id="KW-1185">Reference proteome</keyword>
<dbReference type="NCBIfam" id="TIGR01918">
    <property type="entry name" value="various_sel_PB"/>
    <property type="match status" value="1"/>
</dbReference>
<dbReference type="GO" id="GO:0032259">
    <property type="term" value="P:methylation"/>
    <property type="evidence" value="ECO:0007669"/>
    <property type="project" value="UniProtKB-KW"/>
</dbReference>
<accession>A0ABX5B5Q7</accession>
<reference evidence="2 3" key="1">
    <citation type="submission" date="2014-04" db="EMBL/GenBank/DDBJ databases">
        <title>Whole genome sequence of 'Brachyspira hampsonii' D13-03603F2.</title>
        <authorList>
            <person name="Patterson A.H."/>
            <person name="Chaban B."/>
            <person name="Fernando C."/>
            <person name="Harding J.C."/>
            <person name="Hill J.E."/>
        </authorList>
    </citation>
    <scope>NUCLEOTIDE SEQUENCE [LARGE SCALE GENOMIC DNA]</scope>
    <source>
        <strain evidence="2 3">D13-03603F2</strain>
    </source>
</reference>
<gene>
    <name evidence="2" type="ORF">DJ52_06800</name>
</gene>
<sequence length="345" mass="37216">MPEYKIVHYINQFFANIGGEEKADIAPEKRDGVVGPGAGLQGEFKKLGIDAQIVGTVICGDSYFNENLDKAKAEVLDMIKSFSPDLVIAGPAFNAGRYGTACGTVAKMVQDELKIPAITGMYIENPGADMFKKDVYIVSTKDSAAGMRNALPVIAKLASKLLKKEELGTPEAEGYIPRGIRKVLFREKSGAERAVDMLIQKIKGEAFTTEYPMPDFDRVTPGEAIKDITKAKIALVTSGGIVPSGNPDHIESSSASKYGRYSIDDMGETAHGGYDPTYANQDPNRVLPVDVLKDLQKEGKIGELYPYYYTTTGNGTSVKSSKAFATEFAQTLVKDGVQAVILTST</sequence>
<keyword evidence="2" id="KW-0489">Methyltransferase</keyword>
<keyword evidence="2" id="KW-0808">Transferase</keyword>
<dbReference type="Proteomes" id="UP000238924">
    <property type="component" value="Unassembled WGS sequence"/>
</dbReference>
<evidence type="ECO:0000313" key="2">
    <source>
        <dbReference type="EMBL" id="PPS22134.1"/>
    </source>
</evidence>